<comment type="caution">
    <text evidence="1">The sequence shown here is derived from an EMBL/GenBank/DDBJ whole genome shotgun (WGS) entry which is preliminary data.</text>
</comment>
<gene>
    <name evidence="1" type="ORF">QBC47DRAFT_368701</name>
</gene>
<reference evidence="1" key="1">
    <citation type="submission" date="2023-06" db="EMBL/GenBank/DDBJ databases">
        <title>Genome-scale phylogeny and comparative genomics of the fungal order Sordariales.</title>
        <authorList>
            <consortium name="Lawrence Berkeley National Laboratory"/>
            <person name="Hensen N."/>
            <person name="Bonometti L."/>
            <person name="Westerberg I."/>
            <person name="Brannstrom I.O."/>
            <person name="Guillou S."/>
            <person name="Cros-Aarteil S."/>
            <person name="Calhoun S."/>
            <person name="Haridas S."/>
            <person name="Kuo A."/>
            <person name="Mondo S."/>
            <person name="Pangilinan J."/>
            <person name="Riley R."/>
            <person name="Labutti K."/>
            <person name="Andreopoulos B."/>
            <person name="Lipzen A."/>
            <person name="Chen C."/>
            <person name="Yanf M."/>
            <person name="Daum C."/>
            <person name="Ng V."/>
            <person name="Clum A."/>
            <person name="Steindorff A."/>
            <person name="Ohm R."/>
            <person name="Martin F."/>
            <person name="Silar P."/>
            <person name="Natvig D."/>
            <person name="Lalanne C."/>
            <person name="Gautier V."/>
            <person name="Ament-Velasquez S.L."/>
            <person name="Kruys A."/>
            <person name="Hutchinson M.I."/>
            <person name="Powell A.J."/>
            <person name="Barry K."/>
            <person name="Miller A.N."/>
            <person name="Grigoriev I.V."/>
            <person name="Debuchy R."/>
            <person name="Gladieux P."/>
            <person name="Thoren M.H."/>
            <person name="Johannesson H."/>
        </authorList>
    </citation>
    <scope>NUCLEOTIDE SEQUENCE</scope>
    <source>
        <strain evidence="1">PSN4</strain>
    </source>
</reference>
<dbReference type="EMBL" id="MU839827">
    <property type="protein sequence ID" value="KAK1760960.1"/>
    <property type="molecule type" value="Genomic_DNA"/>
</dbReference>
<evidence type="ECO:0000313" key="2">
    <source>
        <dbReference type="Proteomes" id="UP001239445"/>
    </source>
</evidence>
<accession>A0AAJ0BN02</accession>
<dbReference type="Proteomes" id="UP001239445">
    <property type="component" value="Unassembled WGS sequence"/>
</dbReference>
<protein>
    <submittedName>
        <fullName evidence="1">Uncharacterized protein</fullName>
    </submittedName>
</protein>
<sequence length="218" mass="24934">MGDPIAGPFTGAAVGFGVNMLTEWVRDAKRAPEKWDRTKEAYKQSTQLLLDLERGVREHPNDYKPQEAFDAGRHYGRVEHALDTMEKRTEIHRRHRPVGCVNGFTFNKKEMQWATEDLLAENKSAKDALERHHRNAEQRMRDIPPVHRHQHNRRQRRIGEDRGSHVETSGYLDDFGSLNDSGYSDCADSGYYGVEGSGYLDYEDPGYSNSLASGSFNY</sequence>
<proteinExistence type="predicted"/>
<organism evidence="1 2">
    <name type="scientific">Echria macrotheca</name>
    <dbReference type="NCBI Taxonomy" id="438768"/>
    <lineage>
        <taxon>Eukaryota</taxon>
        <taxon>Fungi</taxon>
        <taxon>Dikarya</taxon>
        <taxon>Ascomycota</taxon>
        <taxon>Pezizomycotina</taxon>
        <taxon>Sordariomycetes</taxon>
        <taxon>Sordariomycetidae</taxon>
        <taxon>Sordariales</taxon>
        <taxon>Schizotheciaceae</taxon>
        <taxon>Echria</taxon>
    </lineage>
</organism>
<name>A0AAJ0BN02_9PEZI</name>
<evidence type="ECO:0000313" key="1">
    <source>
        <dbReference type="EMBL" id="KAK1760960.1"/>
    </source>
</evidence>
<keyword evidence="2" id="KW-1185">Reference proteome</keyword>
<dbReference type="AlphaFoldDB" id="A0AAJ0BN02"/>